<proteinExistence type="predicted"/>
<accession>A0A9K3NSD6</accession>
<reference evidence="1" key="1">
    <citation type="journal article" date="2017" name="Nature">
        <title>The sunflower genome provides insights into oil metabolism, flowering and Asterid evolution.</title>
        <authorList>
            <person name="Badouin H."/>
            <person name="Gouzy J."/>
            <person name="Grassa C.J."/>
            <person name="Murat F."/>
            <person name="Staton S.E."/>
            <person name="Cottret L."/>
            <person name="Lelandais-Briere C."/>
            <person name="Owens G.L."/>
            <person name="Carrere S."/>
            <person name="Mayjonade B."/>
            <person name="Legrand L."/>
            <person name="Gill N."/>
            <person name="Kane N.C."/>
            <person name="Bowers J.E."/>
            <person name="Hubner S."/>
            <person name="Bellec A."/>
            <person name="Berard A."/>
            <person name="Berges H."/>
            <person name="Blanchet N."/>
            <person name="Boniface M.C."/>
            <person name="Brunel D."/>
            <person name="Catrice O."/>
            <person name="Chaidir N."/>
            <person name="Claudel C."/>
            <person name="Donnadieu C."/>
            <person name="Faraut T."/>
            <person name="Fievet G."/>
            <person name="Helmstetter N."/>
            <person name="King M."/>
            <person name="Knapp S.J."/>
            <person name="Lai Z."/>
            <person name="Le Paslier M.C."/>
            <person name="Lippi Y."/>
            <person name="Lorenzon L."/>
            <person name="Mandel J.R."/>
            <person name="Marage G."/>
            <person name="Marchand G."/>
            <person name="Marquand E."/>
            <person name="Bret-Mestries E."/>
            <person name="Morien E."/>
            <person name="Nambeesan S."/>
            <person name="Nguyen T."/>
            <person name="Pegot-Espagnet P."/>
            <person name="Pouilly N."/>
            <person name="Raftis F."/>
            <person name="Sallet E."/>
            <person name="Schiex T."/>
            <person name="Thomas J."/>
            <person name="Vandecasteele C."/>
            <person name="Vares D."/>
            <person name="Vear F."/>
            <person name="Vautrin S."/>
            <person name="Crespi M."/>
            <person name="Mangin B."/>
            <person name="Burke J.M."/>
            <person name="Salse J."/>
            <person name="Munos S."/>
            <person name="Vincourt P."/>
            <person name="Rieseberg L.H."/>
            <person name="Langlade N.B."/>
        </authorList>
    </citation>
    <scope>NUCLEOTIDE SEQUENCE</scope>
    <source>
        <tissue evidence="1">Leaves</tissue>
    </source>
</reference>
<dbReference type="AlphaFoldDB" id="A0A9K3NSD6"/>
<keyword evidence="2" id="KW-1185">Reference proteome</keyword>
<name>A0A9K3NSD6_HELAN</name>
<sequence>MWITETRIYDRARHKDSRRARPIRTHLECNVYIRSIYIMKAYTRKQMPTYY</sequence>
<protein>
    <submittedName>
        <fullName evidence="1">Uncharacterized protein</fullName>
    </submittedName>
</protein>
<organism evidence="1 2">
    <name type="scientific">Helianthus annuus</name>
    <name type="common">Common sunflower</name>
    <dbReference type="NCBI Taxonomy" id="4232"/>
    <lineage>
        <taxon>Eukaryota</taxon>
        <taxon>Viridiplantae</taxon>
        <taxon>Streptophyta</taxon>
        <taxon>Embryophyta</taxon>
        <taxon>Tracheophyta</taxon>
        <taxon>Spermatophyta</taxon>
        <taxon>Magnoliopsida</taxon>
        <taxon>eudicotyledons</taxon>
        <taxon>Gunneridae</taxon>
        <taxon>Pentapetalae</taxon>
        <taxon>asterids</taxon>
        <taxon>campanulids</taxon>
        <taxon>Asterales</taxon>
        <taxon>Asteraceae</taxon>
        <taxon>Asteroideae</taxon>
        <taxon>Heliantheae alliance</taxon>
        <taxon>Heliantheae</taxon>
        <taxon>Helianthus</taxon>
    </lineage>
</organism>
<reference evidence="1" key="2">
    <citation type="submission" date="2020-06" db="EMBL/GenBank/DDBJ databases">
        <title>Helianthus annuus Genome sequencing and assembly Release 2.</title>
        <authorList>
            <person name="Gouzy J."/>
            <person name="Langlade N."/>
            <person name="Munos S."/>
        </authorList>
    </citation>
    <scope>NUCLEOTIDE SEQUENCE</scope>
    <source>
        <tissue evidence="1">Leaves</tissue>
    </source>
</reference>
<gene>
    <name evidence="1" type="ORF">HanXRQr2_Chr04g0166101</name>
</gene>
<dbReference type="Gramene" id="mRNA:HanXRQr2_Chr04g0166101">
    <property type="protein sequence ID" value="CDS:HanXRQr2_Chr04g0166101.1"/>
    <property type="gene ID" value="HanXRQr2_Chr04g0166101"/>
</dbReference>
<evidence type="ECO:0000313" key="1">
    <source>
        <dbReference type="EMBL" id="KAF5810155.1"/>
    </source>
</evidence>
<evidence type="ECO:0000313" key="2">
    <source>
        <dbReference type="Proteomes" id="UP000215914"/>
    </source>
</evidence>
<dbReference type="EMBL" id="MNCJ02000319">
    <property type="protein sequence ID" value="KAF5810155.1"/>
    <property type="molecule type" value="Genomic_DNA"/>
</dbReference>
<dbReference type="Proteomes" id="UP000215914">
    <property type="component" value="Unassembled WGS sequence"/>
</dbReference>
<comment type="caution">
    <text evidence="1">The sequence shown here is derived from an EMBL/GenBank/DDBJ whole genome shotgun (WGS) entry which is preliminary data.</text>
</comment>